<dbReference type="AlphaFoldDB" id="A0A6G1SDH8"/>
<dbReference type="EMBL" id="GGYP01003222">
    <property type="protein sequence ID" value="MDE47993.1"/>
    <property type="molecule type" value="Transcribed_RNA"/>
</dbReference>
<sequence>MMRLNCIVFALSTFIFIVTLNYKSFSSARISGGTARQSRETSDSCHLRELELCAMGVMSIFQNPNGLPMSQIDMTRQCEYLNESVQCFDDYSHRCLSANQARIANMFTGNVIQLARDFCRDDSELRRNYTKHVSCFREVQRDHQRHCMTDFQVGFEGIHKMATAKRLPLACCNLGRLKECIFVPIDNECGVTASATIESLLEAVFGGLYQFPCRTYNSSNPECSELLPKINSKPHHGRNISALSRVVSSFTNVPAQM</sequence>
<evidence type="ECO:0000313" key="1">
    <source>
        <dbReference type="EMBL" id="MDE47993.1"/>
    </source>
</evidence>
<gene>
    <name evidence="1" type="ORF">g.21095</name>
</gene>
<organism evidence="1">
    <name type="scientific">Aceria tosichella</name>
    <name type="common">wheat curl mite</name>
    <dbReference type="NCBI Taxonomy" id="561515"/>
    <lineage>
        <taxon>Eukaryota</taxon>
        <taxon>Metazoa</taxon>
        <taxon>Ecdysozoa</taxon>
        <taxon>Arthropoda</taxon>
        <taxon>Chelicerata</taxon>
        <taxon>Arachnida</taxon>
        <taxon>Acari</taxon>
        <taxon>Acariformes</taxon>
        <taxon>Trombidiformes</taxon>
        <taxon>Prostigmata</taxon>
        <taxon>Eupodina</taxon>
        <taxon>Eriophyoidea</taxon>
        <taxon>Eriophyidae</taxon>
        <taxon>Eriophyinae</taxon>
        <taxon>Aceriini</taxon>
        <taxon>Aceria</taxon>
    </lineage>
</organism>
<proteinExistence type="predicted"/>
<dbReference type="PANTHER" id="PTHR33964:SF1">
    <property type="entry name" value="RE45066P"/>
    <property type="match status" value="1"/>
</dbReference>
<reference evidence="1" key="1">
    <citation type="submission" date="2018-10" db="EMBL/GenBank/DDBJ databases">
        <title>Transcriptome assembly of Aceria tosichella (Wheat curl mite) Type 2.</title>
        <authorList>
            <person name="Scully E.D."/>
            <person name="Geib S.M."/>
            <person name="Palmer N.A."/>
            <person name="Gupta A.K."/>
            <person name="Sarath G."/>
            <person name="Tatineni S."/>
        </authorList>
    </citation>
    <scope>NUCLEOTIDE SEQUENCE</scope>
    <source>
        <strain evidence="1">LincolnNE</strain>
    </source>
</reference>
<protein>
    <submittedName>
        <fullName evidence="1">Uncharacterized protein</fullName>
    </submittedName>
</protein>
<accession>A0A6G1SDH8</accession>
<name>A0A6G1SDH8_9ACAR</name>
<dbReference type="PANTHER" id="PTHR33964">
    <property type="entry name" value="RE45066P-RELATED"/>
    <property type="match status" value="1"/>
</dbReference>